<evidence type="ECO:0000313" key="4">
    <source>
        <dbReference type="Proteomes" id="UP000730482"/>
    </source>
</evidence>
<feature type="chain" id="PRO_5045643874" evidence="2">
    <location>
        <begin position="33"/>
        <end position="842"/>
    </location>
</feature>
<dbReference type="InterPro" id="IPR007253">
    <property type="entry name" value="Cell_wall-bd_2"/>
</dbReference>
<dbReference type="PANTHER" id="PTHR30032">
    <property type="entry name" value="N-ACETYLMURAMOYL-L-ALANINE AMIDASE-RELATED"/>
    <property type="match status" value="1"/>
</dbReference>
<accession>A0ABS5KXX0</accession>
<dbReference type="PANTHER" id="PTHR30032:SF8">
    <property type="entry name" value="GERMINATION-SPECIFIC N-ACETYLMURAMOYL-L-ALANINE AMIDASE"/>
    <property type="match status" value="1"/>
</dbReference>
<dbReference type="Proteomes" id="UP000730482">
    <property type="component" value="Unassembled WGS sequence"/>
</dbReference>
<comment type="caution">
    <text evidence="3">The sequence shown here is derived from an EMBL/GenBank/DDBJ whole genome shotgun (WGS) entry which is preliminary data.</text>
</comment>
<keyword evidence="4" id="KW-1185">Reference proteome</keyword>
<protein>
    <submittedName>
        <fullName evidence="3">Cell wall-binding repeat-containing protein</fullName>
    </submittedName>
</protein>
<evidence type="ECO:0000313" key="3">
    <source>
        <dbReference type="EMBL" id="MBS2550855.1"/>
    </source>
</evidence>
<evidence type="ECO:0000256" key="2">
    <source>
        <dbReference type="SAM" id="SignalP"/>
    </source>
</evidence>
<name>A0ABS5KXX0_9ACTN</name>
<gene>
    <name evidence="3" type="ORF">KGQ19_28680</name>
</gene>
<organism evidence="3 4">
    <name type="scientific">Catenulispora pinistramenti</name>
    <dbReference type="NCBI Taxonomy" id="2705254"/>
    <lineage>
        <taxon>Bacteria</taxon>
        <taxon>Bacillati</taxon>
        <taxon>Actinomycetota</taxon>
        <taxon>Actinomycetes</taxon>
        <taxon>Catenulisporales</taxon>
        <taxon>Catenulisporaceae</taxon>
        <taxon>Catenulispora</taxon>
    </lineage>
</organism>
<feature type="signal peptide" evidence="2">
    <location>
        <begin position="1"/>
        <end position="32"/>
    </location>
</feature>
<dbReference type="InterPro" id="IPR051922">
    <property type="entry name" value="Bact_Sporulation_Assoc"/>
</dbReference>
<reference evidence="3 4" key="1">
    <citation type="submission" date="2020-02" db="EMBL/GenBank/DDBJ databases">
        <title>Acidophilic actinobacteria isolated from forest soil.</title>
        <authorList>
            <person name="Golinska P."/>
        </authorList>
    </citation>
    <scope>NUCLEOTIDE SEQUENCE [LARGE SCALE GENOMIC DNA]</scope>
    <source>
        <strain evidence="3 4">NL8</strain>
    </source>
</reference>
<dbReference type="RefSeq" id="WP_212014512.1">
    <property type="nucleotide sequence ID" value="NZ_JAAFYZ010000117.1"/>
</dbReference>
<evidence type="ECO:0000256" key="1">
    <source>
        <dbReference type="SAM" id="MobiDB-lite"/>
    </source>
</evidence>
<feature type="region of interest" description="Disordered" evidence="1">
    <location>
        <begin position="507"/>
        <end position="531"/>
    </location>
</feature>
<dbReference type="EMBL" id="JAAFYZ010000117">
    <property type="protein sequence ID" value="MBS2550855.1"/>
    <property type="molecule type" value="Genomic_DNA"/>
</dbReference>
<proteinExistence type="predicted"/>
<keyword evidence="2" id="KW-0732">Signal</keyword>
<feature type="compositionally biased region" description="Pro residues" evidence="1">
    <location>
        <begin position="512"/>
        <end position="521"/>
    </location>
</feature>
<dbReference type="Gene3D" id="3.40.50.12090">
    <property type="match status" value="2"/>
</dbReference>
<sequence>MGRKREISVISTLAVAGAAFGGTLVSAPSASAASISVSASGSDVVAINPSAFSGGAPTDQVSQQLAQTLRNSSRYLATTWYNQTYGNSLASDGYLNLDIPGAVPEQTFRLPGMAALSIATSVKLGTWDAAASGISADEAANRAATMVRALAHRYYANNSLAGVSTWGQSWQSPLWAFYTGQAAWLVWDKLSPSERDDVARMLADEANRLTTGNDVYLTSGQGSEQLYQYNKAGVDVTPGDTKAEEDNYDAQLLGLAVAMMPNHPNAAVWQRRNEDLLIADTATQADLSNPTVVNGRQLNSWLQGWNVQPDGTVQNHNILHPVYMTALDQSLQQVGTFALAGKCAPQAVTDNVGLVYGALANPVDPPSQGSEQSTYKYAPDPNNLAQYNSPITMPYPIYQPNSAQINYPQGNDWGKQFPSYYGSFDALVGAYNLAPNAMANASTHMGAEEQLQSRFSTGQTYIPWNPATTPADQAENSYVGAEQRVGQISAQAYMALWLNHERPACFDNSGTPTPPNVPPAQPTSVSRLAGSDRYGTGVAVSQSQWSNAGGDNSPRAIADSVVLARGDNFPDALAGVPLAKRDRGPLLLTETASLNPLTAKEIQRVLPKGKTVYILGGNVAVSPKVQTQLQQLGYKVVRFGGADRYGTALQIATQGMGSPHQVVVATGGDFADALSAGPLAADEGNAILLSNGKTLDPATKAYIAAARVKNGAADPAFHLNAVGGQAVAATAYLGGQSHSLMGADRYQTAAAVAARFAADMPVTQFGVATGMQFADALTGGAYMANAGEPLLLTAPTVLAPADTSLFHTMQNQISTITLFGGPVAIQKKVMDQIAHAVGGVEH</sequence>
<dbReference type="Pfam" id="PF04122">
    <property type="entry name" value="CW_binding_2"/>
    <property type="match status" value="3"/>
</dbReference>